<protein>
    <submittedName>
        <fullName evidence="2">DJ-1/PfpI family protein</fullName>
    </submittedName>
</protein>
<dbReference type="Pfam" id="PF01965">
    <property type="entry name" value="DJ-1_PfpI"/>
    <property type="match status" value="1"/>
</dbReference>
<evidence type="ECO:0000313" key="3">
    <source>
        <dbReference type="Proteomes" id="UP000295645"/>
    </source>
</evidence>
<comment type="caution">
    <text evidence="2">The sequence shown here is derived from an EMBL/GenBank/DDBJ whole genome shotgun (WGS) entry which is preliminary data.</text>
</comment>
<dbReference type="Gene3D" id="3.40.50.880">
    <property type="match status" value="1"/>
</dbReference>
<feature type="domain" description="DJ-1/PfpI" evidence="1">
    <location>
        <begin position="5"/>
        <end position="112"/>
    </location>
</feature>
<accession>A0A4V2W3V1</accession>
<organism evidence="2 3">
    <name type="scientific">Luteibacter rhizovicinus</name>
    <dbReference type="NCBI Taxonomy" id="242606"/>
    <lineage>
        <taxon>Bacteria</taxon>
        <taxon>Pseudomonadati</taxon>
        <taxon>Pseudomonadota</taxon>
        <taxon>Gammaproteobacteria</taxon>
        <taxon>Lysobacterales</taxon>
        <taxon>Rhodanobacteraceae</taxon>
        <taxon>Luteibacter</taxon>
    </lineage>
</organism>
<name>A0A4V2W3V1_9GAMM</name>
<dbReference type="RefSeq" id="WP_132145714.1">
    <property type="nucleotide sequence ID" value="NZ_SMCS01000006.1"/>
</dbReference>
<gene>
    <name evidence="2" type="ORF">EC912_106248</name>
</gene>
<keyword evidence="3" id="KW-1185">Reference proteome</keyword>
<dbReference type="OrthoDB" id="6003696at2"/>
<dbReference type="EMBL" id="SMCS01000006">
    <property type="protein sequence ID" value="TCV92909.1"/>
    <property type="molecule type" value="Genomic_DNA"/>
</dbReference>
<proteinExistence type="predicted"/>
<evidence type="ECO:0000313" key="2">
    <source>
        <dbReference type="EMBL" id="TCV92909.1"/>
    </source>
</evidence>
<dbReference type="SUPFAM" id="SSF52317">
    <property type="entry name" value="Class I glutamine amidotransferase-like"/>
    <property type="match status" value="1"/>
</dbReference>
<dbReference type="Proteomes" id="UP000295645">
    <property type="component" value="Unassembled WGS sequence"/>
</dbReference>
<evidence type="ECO:0000259" key="1">
    <source>
        <dbReference type="Pfam" id="PF01965"/>
    </source>
</evidence>
<dbReference type="InterPro" id="IPR029062">
    <property type="entry name" value="Class_I_gatase-like"/>
</dbReference>
<dbReference type="AlphaFoldDB" id="A0A4V2W3V1"/>
<dbReference type="InterPro" id="IPR002818">
    <property type="entry name" value="DJ-1/PfpI"/>
</dbReference>
<sequence>MRDAVYFLVFDGFADWQTALALYEIRRPCDWRVRVVAQSMTPVQSASGLRVTPDETLDALEPARAALAILPGGHSWERGRLDYVAAAAQRIHDAGGTVAASGTAMLAMAHLAGKERYFCASEHGSVEFARGVIAALDLYDPSDREDWYRLFKHGTPAIA</sequence>
<reference evidence="2 3" key="1">
    <citation type="submission" date="2019-03" db="EMBL/GenBank/DDBJ databases">
        <title>Above-ground endophytic microbial communities from plants in different locations in the United States.</title>
        <authorList>
            <person name="Frank C."/>
        </authorList>
    </citation>
    <scope>NUCLEOTIDE SEQUENCE [LARGE SCALE GENOMIC DNA]</scope>
    <source>
        <strain evidence="2 3">LP_13_YM</strain>
    </source>
</reference>